<feature type="transmembrane region" description="Helical" evidence="8">
    <location>
        <begin position="149"/>
        <end position="165"/>
    </location>
</feature>
<feature type="transmembrane region" description="Helical" evidence="8">
    <location>
        <begin position="37"/>
        <end position="59"/>
    </location>
</feature>
<dbReference type="InterPro" id="IPR004626">
    <property type="entry name" value="RarD"/>
</dbReference>
<name>A0ABW3TR12_9MICO</name>
<comment type="similarity">
    <text evidence="2">Belongs to the EamA transporter family.</text>
</comment>
<dbReference type="Proteomes" id="UP001597181">
    <property type="component" value="Unassembled WGS sequence"/>
</dbReference>
<keyword evidence="6 8" id="KW-1133">Transmembrane helix</keyword>
<evidence type="ECO:0000313" key="11">
    <source>
        <dbReference type="Proteomes" id="UP001597181"/>
    </source>
</evidence>
<dbReference type="PANTHER" id="PTHR22911:SF137">
    <property type="entry name" value="SOLUTE CARRIER FAMILY 35 MEMBER G2-RELATED"/>
    <property type="match status" value="1"/>
</dbReference>
<feature type="transmembrane region" description="Helical" evidence="8">
    <location>
        <begin position="12"/>
        <end position="31"/>
    </location>
</feature>
<evidence type="ECO:0000256" key="5">
    <source>
        <dbReference type="ARBA" id="ARBA00022692"/>
    </source>
</evidence>
<reference evidence="11" key="1">
    <citation type="journal article" date="2019" name="Int. J. Syst. Evol. Microbiol.">
        <title>The Global Catalogue of Microorganisms (GCM) 10K type strain sequencing project: providing services to taxonomists for standard genome sequencing and annotation.</title>
        <authorList>
            <consortium name="The Broad Institute Genomics Platform"/>
            <consortium name="The Broad Institute Genome Sequencing Center for Infectious Disease"/>
            <person name="Wu L."/>
            <person name="Ma J."/>
        </authorList>
    </citation>
    <scope>NUCLEOTIDE SEQUENCE [LARGE SCALE GENOMIC DNA]</scope>
    <source>
        <strain evidence="11">CCUG 50213</strain>
    </source>
</reference>
<sequence>MKQTRAGLGYGLGAYLIWGAFPPFFTLIAVVNPFEVVSWRVMTTLLVCALIVTVTRRWSRVRAVLSSPKTFGMFVLSAILLYANWQIFVVGVVTGHVLETSLGYFINPLFTILFGVIFWRERLSRLQWIAVSVAGVGVLYSAIAYGRVPWIALGIALSFGLYGVVHQRIEHVDGVTGLTVETLVSVPIGIVQLIVVASVAGLGAFSFGPLIAGLVLVSGLLTAVPLILFGEAARRLPLTYLGFLQFLTPILAFLFGYFVMGEELPLSRWVGFVGVWIALMFLIADMILRLRRAPSPELAHQPHTGPIPLD</sequence>
<dbReference type="EMBL" id="JBHTLY010000006">
    <property type="protein sequence ID" value="MFD1202757.1"/>
    <property type="molecule type" value="Genomic_DNA"/>
</dbReference>
<dbReference type="InterPro" id="IPR037185">
    <property type="entry name" value="EmrE-like"/>
</dbReference>
<feature type="transmembrane region" description="Helical" evidence="8">
    <location>
        <begin position="240"/>
        <end position="260"/>
    </location>
</feature>
<organism evidence="10 11">
    <name type="scientific">Leucobacter albus</name>
    <dbReference type="NCBI Taxonomy" id="272210"/>
    <lineage>
        <taxon>Bacteria</taxon>
        <taxon>Bacillati</taxon>
        <taxon>Actinomycetota</taxon>
        <taxon>Actinomycetes</taxon>
        <taxon>Micrococcales</taxon>
        <taxon>Microbacteriaceae</taxon>
        <taxon>Leucobacter</taxon>
    </lineage>
</organism>
<feature type="transmembrane region" description="Helical" evidence="8">
    <location>
        <begin position="71"/>
        <end position="95"/>
    </location>
</feature>
<evidence type="ECO:0000256" key="3">
    <source>
        <dbReference type="ARBA" id="ARBA00022448"/>
    </source>
</evidence>
<proteinExistence type="inferred from homology"/>
<keyword evidence="3" id="KW-0813">Transport</keyword>
<evidence type="ECO:0000256" key="8">
    <source>
        <dbReference type="SAM" id="Phobius"/>
    </source>
</evidence>
<evidence type="ECO:0000256" key="2">
    <source>
        <dbReference type="ARBA" id="ARBA00007362"/>
    </source>
</evidence>
<feature type="transmembrane region" description="Helical" evidence="8">
    <location>
        <begin position="101"/>
        <end position="119"/>
    </location>
</feature>
<dbReference type="NCBIfam" id="TIGR00688">
    <property type="entry name" value="rarD"/>
    <property type="match status" value="1"/>
</dbReference>
<evidence type="ECO:0000259" key="9">
    <source>
        <dbReference type="Pfam" id="PF00892"/>
    </source>
</evidence>
<evidence type="ECO:0000256" key="1">
    <source>
        <dbReference type="ARBA" id="ARBA00004651"/>
    </source>
</evidence>
<comment type="caution">
    <text evidence="10">The sequence shown here is derived from an EMBL/GenBank/DDBJ whole genome shotgun (WGS) entry which is preliminary data.</text>
</comment>
<keyword evidence="4" id="KW-1003">Cell membrane</keyword>
<feature type="transmembrane region" description="Helical" evidence="8">
    <location>
        <begin position="207"/>
        <end position="228"/>
    </location>
</feature>
<evidence type="ECO:0000313" key="10">
    <source>
        <dbReference type="EMBL" id="MFD1202757.1"/>
    </source>
</evidence>
<feature type="transmembrane region" description="Helical" evidence="8">
    <location>
        <begin position="177"/>
        <end position="201"/>
    </location>
</feature>
<dbReference type="RefSeq" id="WP_343962686.1">
    <property type="nucleotide sequence ID" value="NZ_BAAAKZ010000017.1"/>
</dbReference>
<evidence type="ECO:0000256" key="6">
    <source>
        <dbReference type="ARBA" id="ARBA00022989"/>
    </source>
</evidence>
<evidence type="ECO:0000256" key="7">
    <source>
        <dbReference type="ARBA" id="ARBA00023136"/>
    </source>
</evidence>
<gene>
    <name evidence="10" type="primary">rarD</name>
    <name evidence="10" type="ORF">ACFQ3U_12720</name>
</gene>
<dbReference type="PANTHER" id="PTHR22911">
    <property type="entry name" value="ACYL-MALONYL CONDENSING ENZYME-RELATED"/>
    <property type="match status" value="1"/>
</dbReference>
<protein>
    <submittedName>
        <fullName evidence="10">EamA family transporter RarD</fullName>
    </submittedName>
</protein>
<feature type="transmembrane region" description="Helical" evidence="8">
    <location>
        <begin position="266"/>
        <end position="288"/>
    </location>
</feature>
<keyword evidence="11" id="KW-1185">Reference proteome</keyword>
<accession>A0ABW3TR12</accession>
<dbReference type="Pfam" id="PF00892">
    <property type="entry name" value="EamA"/>
    <property type="match status" value="1"/>
</dbReference>
<dbReference type="SUPFAM" id="SSF103481">
    <property type="entry name" value="Multidrug resistance efflux transporter EmrE"/>
    <property type="match status" value="2"/>
</dbReference>
<evidence type="ECO:0000256" key="4">
    <source>
        <dbReference type="ARBA" id="ARBA00022475"/>
    </source>
</evidence>
<comment type="subcellular location">
    <subcellularLocation>
        <location evidence="1">Cell membrane</location>
        <topology evidence="1">Multi-pass membrane protein</topology>
    </subcellularLocation>
</comment>
<keyword evidence="7 8" id="KW-0472">Membrane</keyword>
<dbReference type="InterPro" id="IPR000620">
    <property type="entry name" value="EamA_dom"/>
</dbReference>
<feature type="transmembrane region" description="Helical" evidence="8">
    <location>
        <begin position="126"/>
        <end position="143"/>
    </location>
</feature>
<keyword evidence="5 8" id="KW-0812">Transmembrane</keyword>
<feature type="domain" description="EamA" evidence="9">
    <location>
        <begin position="7"/>
        <end position="140"/>
    </location>
</feature>